<evidence type="ECO:0000256" key="1">
    <source>
        <dbReference type="SAM" id="SignalP"/>
    </source>
</evidence>
<sequence length="258" mass="29310">MLKPILKQFLFLFLLLGSANLSAQSFDDLKRKNGKNAFEEDWLKVFVRYTSANSKYTPNYSGFTINVAIREDNSKKWGLRTRYENPTLGDLFYSIVNLSKDIKNGTSTKEVYDDHAHGGGFLGWYQVYLNAYTSGKLIISPGITMGDYIYGSRYDKGNGKKDYDPNGYYFAVGPAIMASYVINKKLWLDGYINYDISVVKVKNDSVDPDYKKPSFMSIGADLNTTYKFFGGFRINKLIDKGINKDNSSRLDISFGMCF</sequence>
<evidence type="ECO:0000313" key="2">
    <source>
        <dbReference type="EMBL" id="MFD2732646.1"/>
    </source>
</evidence>
<dbReference type="RefSeq" id="WP_379040423.1">
    <property type="nucleotide sequence ID" value="NZ_JBHSKW010000003.1"/>
</dbReference>
<proteinExistence type="predicted"/>
<feature type="signal peptide" evidence="1">
    <location>
        <begin position="1"/>
        <end position="23"/>
    </location>
</feature>
<accession>A0ABW5TU75</accession>
<gene>
    <name evidence="2" type="ORF">ACFSSE_13135</name>
</gene>
<keyword evidence="3" id="KW-1185">Reference proteome</keyword>
<organism evidence="2 3">
    <name type="scientific">Pedobacter alpinus</name>
    <dbReference type="NCBI Taxonomy" id="1590643"/>
    <lineage>
        <taxon>Bacteria</taxon>
        <taxon>Pseudomonadati</taxon>
        <taxon>Bacteroidota</taxon>
        <taxon>Sphingobacteriia</taxon>
        <taxon>Sphingobacteriales</taxon>
        <taxon>Sphingobacteriaceae</taxon>
        <taxon>Pedobacter</taxon>
    </lineage>
</organism>
<keyword evidence="1" id="KW-0732">Signal</keyword>
<protein>
    <recommendedName>
        <fullName evidence="4">Outer membrane protein beta-barrel domain-containing protein</fullName>
    </recommendedName>
</protein>
<feature type="chain" id="PRO_5045300970" description="Outer membrane protein beta-barrel domain-containing protein" evidence="1">
    <location>
        <begin position="24"/>
        <end position="258"/>
    </location>
</feature>
<name>A0ABW5TU75_9SPHI</name>
<dbReference type="Proteomes" id="UP001597546">
    <property type="component" value="Unassembled WGS sequence"/>
</dbReference>
<evidence type="ECO:0000313" key="3">
    <source>
        <dbReference type="Proteomes" id="UP001597546"/>
    </source>
</evidence>
<reference evidence="3" key="1">
    <citation type="journal article" date="2019" name="Int. J. Syst. Evol. Microbiol.">
        <title>The Global Catalogue of Microorganisms (GCM) 10K type strain sequencing project: providing services to taxonomists for standard genome sequencing and annotation.</title>
        <authorList>
            <consortium name="The Broad Institute Genomics Platform"/>
            <consortium name="The Broad Institute Genome Sequencing Center for Infectious Disease"/>
            <person name="Wu L."/>
            <person name="Ma J."/>
        </authorList>
    </citation>
    <scope>NUCLEOTIDE SEQUENCE [LARGE SCALE GENOMIC DNA]</scope>
    <source>
        <strain evidence="3">KCTC 42456</strain>
    </source>
</reference>
<evidence type="ECO:0008006" key="4">
    <source>
        <dbReference type="Google" id="ProtNLM"/>
    </source>
</evidence>
<comment type="caution">
    <text evidence="2">The sequence shown here is derived from an EMBL/GenBank/DDBJ whole genome shotgun (WGS) entry which is preliminary data.</text>
</comment>
<dbReference type="EMBL" id="JBHULV010000046">
    <property type="protein sequence ID" value="MFD2732646.1"/>
    <property type="molecule type" value="Genomic_DNA"/>
</dbReference>